<gene>
    <name evidence="4" type="ORF">EVAR_88745_1</name>
</gene>
<feature type="region of interest" description="Disordered" evidence="2">
    <location>
        <begin position="219"/>
        <end position="252"/>
    </location>
</feature>
<feature type="region of interest" description="Disordered" evidence="2">
    <location>
        <begin position="329"/>
        <end position="353"/>
    </location>
</feature>
<evidence type="ECO:0000256" key="1">
    <source>
        <dbReference type="PROSITE-ProRule" id="PRU00266"/>
    </source>
</evidence>
<dbReference type="EMBL" id="BGZK01000956">
    <property type="protein sequence ID" value="GBP66411.1"/>
    <property type="molecule type" value="Genomic_DNA"/>
</dbReference>
<proteinExistence type="predicted"/>
<dbReference type="InterPro" id="IPR014720">
    <property type="entry name" value="dsRBD_dom"/>
</dbReference>
<comment type="caution">
    <text evidence="4">The sequence shown here is derived from an EMBL/GenBank/DDBJ whole genome shotgun (WGS) entry which is preliminary data.</text>
</comment>
<feature type="compositionally biased region" description="Low complexity" evidence="2">
    <location>
        <begin position="45"/>
        <end position="65"/>
    </location>
</feature>
<sequence>MWRGGRARAAADAVGQLQGSRPSRTPASAAFNNIANLYPPPMPPQQQKQQEQQQQQQQQQQWSEPSSPPEEREPVKSESMDTAEGEDASADSQTTAPGRPPWMKTKLSGVKKVSNRERRRRQNENLRRLITPKNALTVLNEMLPGEALTGQFRVEQEGAPQFFQKNNSKTFYADLTVDGRTYRGYGENKVAARNAAAEQAIRDLIIKRMTKYLSGGVASSVGGAGGTGGTGGTGEGATGESGEGGEGTDEQEDNEALPMIQLTSFALYKLFSEWESEGHKVPQLRQMPELVDRAADTVSAYKTNTSLVDQRHYVDHAFSGDLLDPNVAGATNVALPRPKTPKPPKKPREVPPNANIMHPCMLLTYMRQNLEYRELAIEGDKPQNMLFTMGIEVDGRLFVGKASNKKEARRLAAKAACETLFEVSFEAGGVPKT</sequence>
<dbReference type="Pfam" id="PF00035">
    <property type="entry name" value="dsrm"/>
    <property type="match status" value="2"/>
</dbReference>
<evidence type="ECO:0000256" key="2">
    <source>
        <dbReference type="SAM" id="MobiDB-lite"/>
    </source>
</evidence>
<evidence type="ECO:0000313" key="5">
    <source>
        <dbReference type="Proteomes" id="UP000299102"/>
    </source>
</evidence>
<dbReference type="GO" id="GO:0005730">
    <property type="term" value="C:nucleolus"/>
    <property type="evidence" value="ECO:0007669"/>
    <property type="project" value="TreeGrafter"/>
</dbReference>
<name>A0A4C1XRB2_EUMVA</name>
<dbReference type="AlphaFoldDB" id="A0A4C1XRB2"/>
<dbReference type="OrthoDB" id="6363432at2759"/>
<dbReference type="PANTHER" id="PTHR10910:SF62">
    <property type="entry name" value="AT07585P-RELATED"/>
    <property type="match status" value="1"/>
</dbReference>
<dbReference type="SMART" id="SM00358">
    <property type="entry name" value="DSRM"/>
    <property type="match status" value="2"/>
</dbReference>
<dbReference type="GO" id="GO:0003723">
    <property type="term" value="F:RNA binding"/>
    <property type="evidence" value="ECO:0007669"/>
    <property type="project" value="UniProtKB-UniRule"/>
</dbReference>
<keyword evidence="1" id="KW-0694">RNA-binding</keyword>
<keyword evidence="5" id="KW-1185">Reference proteome</keyword>
<protein>
    <recommendedName>
        <fullName evidence="3">DRBM domain-containing protein</fullName>
    </recommendedName>
</protein>
<evidence type="ECO:0000313" key="4">
    <source>
        <dbReference type="EMBL" id="GBP66411.1"/>
    </source>
</evidence>
<feature type="domain" description="DRBM" evidence="3">
    <location>
        <begin position="371"/>
        <end position="422"/>
    </location>
</feature>
<dbReference type="GO" id="GO:0010468">
    <property type="term" value="P:regulation of gene expression"/>
    <property type="evidence" value="ECO:0007669"/>
    <property type="project" value="UniProtKB-ARBA"/>
</dbReference>
<feature type="compositionally biased region" description="Polar residues" evidence="2">
    <location>
        <begin position="17"/>
        <end position="35"/>
    </location>
</feature>
<dbReference type="SUPFAM" id="SSF54768">
    <property type="entry name" value="dsRNA-binding domain-like"/>
    <property type="match status" value="2"/>
</dbReference>
<dbReference type="Gene3D" id="3.30.160.20">
    <property type="match status" value="2"/>
</dbReference>
<dbReference type="GO" id="GO:0005737">
    <property type="term" value="C:cytoplasm"/>
    <property type="evidence" value="ECO:0007669"/>
    <property type="project" value="TreeGrafter"/>
</dbReference>
<dbReference type="STRING" id="151549.A0A4C1XRB2"/>
<organism evidence="4 5">
    <name type="scientific">Eumeta variegata</name>
    <name type="common">Bagworm moth</name>
    <name type="synonym">Eumeta japonica</name>
    <dbReference type="NCBI Taxonomy" id="151549"/>
    <lineage>
        <taxon>Eukaryota</taxon>
        <taxon>Metazoa</taxon>
        <taxon>Ecdysozoa</taxon>
        <taxon>Arthropoda</taxon>
        <taxon>Hexapoda</taxon>
        <taxon>Insecta</taxon>
        <taxon>Pterygota</taxon>
        <taxon>Neoptera</taxon>
        <taxon>Endopterygota</taxon>
        <taxon>Lepidoptera</taxon>
        <taxon>Glossata</taxon>
        <taxon>Ditrysia</taxon>
        <taxon>Tineoidea</taxon>
        <taxon>Psychidae</taxon>
        <taxon>Oiketicinae</taxon>
        <taxon>Eumeta</taxon>
    </lineage>
</organism>
<feature type="compositionally biased region" description="Low complexity" evidence="2">
    <location>
        <begin position="1"/>
        <end position="15"/>
    </location>
</feature>
<feature type="compositionally biased region" description="Gly residues" evidence="2">
    <location>
        <begin position="222"/>
        <end position="245"/>
    </location>
</feature>
<dbReference type="PROSITE" id="PS50137">
    <property type="entry name" value="DS_RBD"/>
    <property type="match status" value="2"/>
</dbReference>
<reference evidence="4 5" key="1">
    <citation type="journal article" date="2019" name="Commun. Biol.">
        <title>The bagworm genome reveals a unique fibroin gene that provides high tensile strength.</title>
        <authorList>
            <person name="Kono N."/>
            <person name="Nakamura H."/>
            <person name="Ohtoshi R."/>
            <person name="Tomita M."/>
            <person name="Numata K."/>
            <person name="Arakawa K."/>
        </authorList>
    </citation>
    <scope>NUCLEOTIDE SEQUENCE [LARGE SCALE GENOMIC DNA]</scope>
</reference>
<feature type="domain" description="DRBM" evidence="3">
    <location>
        <begin position="134"/>
        <end position="206"/>
    </location>
</feature>
<evidence type="ECO:0000259" key="3">
    <source>
        <dbReference type="PROSITE" id="PS50137"/>
    </source>
</evidence>
<feature type="region of interest" description="Disordered" evidence="2">
    <location>
        <begin position="1"/>
        <end position="126"/>
    </location>
</feature>
<dbReference type="PANTHER" id="PTHR10910">
    <property type="entry name" value="EUKARYOTE SPECIFIC DSRNA BINDING PROTEIN"/>
    <property type="match status" value="1"/>
</dbReference>
<accession>A0A4C1XRB2</accession>
<feature type="compositionally biased region" description="Basic and acidic residues" evidence="2">
    <location>
        <begin position="69"/>
        <end position="79"/>
    </location>
</feature>
<dbReference type="Proteomes" id="UP000299102">
    <property type="component" value="Unassembled WGS sequence"/>
</dbReference>